<dbReference type="Proteomes" id="UP000008022">
    <property type="component" value="Unassembled WGS sequence"/>
</dbReference>
<protein>
    <submittedName>
        <fullName evidence="2">Uncharacterized protein</fullName>
    </submittedName>
</protein>
<organism evidence="2 3">
    <name type="scientific">Oryza rufipogon</name>
    <name type="common">Brownbeard rice</name>
    <name type="synonym">Asian wild rice</name>
    <dbReference type="NCBI Taxonomy" id="4529"/>
    <lineage>
        <taxon>Eukaryota</taxon>
        <taxon>Viridiplantae</taxon>
        <taxon>Streptophyta</taxon>
        <taxon>Embryophyta</taxon>
        <taxon>Tracheophyta</taxon>
        <taxon>Spermatophyta</taxon>
        <taxon>Magnoliopsida</taxon>
        <taxon>Liliopsida</taxon>
        <taxon>Poales</taxon>
        <taxon>Poaceae</taxon>
        <taxon>BOP clade</taxon>
        <taxon>Oryzoideae</taxon>
        <taxon>Oryzeae</taxon>
        <taxon>Oryzinae</taxon>
        <taxon>Oryza</taxon>
    </lineage>
</organism>
<reference evidence="2" key="2">
    <citation type="submission" date="2015-06" db="UniProtKB">
        <authorList>
            <consortium name="EnsemblPlants"/>
        </authorList>
    </citation>
    <scope>IDENTIFICATION</scope>
</reference>
<keyword evidence="3" id="KW-1185">Reference proteome</keyword>
<reference evidence="3" key="1">
    <citation type="submission" date="2013-06" db="EMBL/GenBank/DDBJ databases">
        <authorList>
            <person name="Zhao Q."/>
        </authorList>
    </citation>
    <scope>NUCLEOTIDE SEQUENCE</scope>
    <source>
        <strain evidence="3">cv. W1943</strain>
    </source>
</reference>
<proteinExistence type="predicted"/>
<dbReference type="HOGENOM" id="CLU_2065346_0_0_1"/>
<sequence length="119" mass="13281">MDLATDIASGLVVLLYLPNLANLMVGKHNSDWWWWSTMAAHSSRSQQPRRPPTSGGKKPVPPKMRDLEASHPSPCRQPDAGHRTRPAFMRMRKRGEMGEEERVGANMRGPRTTIPGIAV</sequence>
<dbReference type="EnsemblPlants" id="ORUFI05G17740.1">
    <property type="protein sequence ID" value="ORUFI05G17740.1"/>
    <property type="gene ID" value="ORUFI05G17740"/>
</dbReference>
<feature type="compositionally biased region" description="Basic and acidic residues" evidence="1">
    <location>
        <begin position="94"/>
        <end position="103"/>
    </location>
</feature>
<dbReference type="AlphaFoldDB" id="A0A0E0PMI9"/>
<accession>A0A0E0PMI9</accession>
<evidence type="ECO:0000313" key="3">
    <source>
        <dbReference type="Proteomes" id="UP000008022"/>
    </source>
</evidence>
<evidence type="ECO:0000313" key="2">
    <source>
        <dbReference type="EnsemblPlants" id="ORUFI05G17740.1"/>
    </source>
</evidence>
<feature type="region of interest" description="Disordered" evidence="1">
    <location>
        <begin position="41"/>
        <end position="119"/>
    </location>
</feature>
<dbReference type="Gramene" id="ORUFI05G17740.1">
    <property type="protein sequence ID" value="ORUFI05G17740.1"/>
    <property type="gene ID" value="ORUFI05G17740"/>
</dbReference>
<evidence type="ECO:0000256" key="1">
    <source>
        <dbReference type="SAM" id="MobiDB-lite"/>
    </source>
</evidence>
<dbReference type="STRING" id="4529.A0A0E0PMI9"/>
<name>A0A0E0PMI9_ORYRU</name>